<name>A0A8B7P068_HYAAZ</name>
<evidence type="ECO:0000313" key="4">
    <source>
        <dbReference type="RefSeq" id="XP_018018486.1"/>
    </source>
</evidence>
<evidence type="ECO:0000256" key="1">
    <source>
        <dbReference type="SAM" id="MobiDB-lite"/>
    </source>
</evidence>
<keyword evidence="3" id="KW-1185">Reference proteome</keyword>
<dbReference type="Pfam" id="PF16012">
    <property type="entry name" value="DUF4780"/>
    <property type="match status" value="1"/>
</dbReference>
<accession>A0A8B7P068</accession>
<gene>
    <name evidence="4" type="primary">LOC108675007</name>
</gene>
<feature type="domain" description="DUF4780" evidence="2">
    <location>
        <begin position="145"/>
        <end position="273"/>
    </location>
</feature>
<feature type="compositionally biased region" description="Polar residues" evidence="1">
    <location>
        <begin position="395"/>
        <end position="410"/>
    </location>
</feature>
<feature type="compositionally biased region" description="Polar residues" evidence="1">
    <location>
        <begin position="298"/>
        <end position="329"/>
    </location>
</feature>
<evidence type="ECO:0000259" key="2">
    <source>
        <dbReference type="Pfam" id="PF16012"/>
    </source>
</evidence>
<feature type="region of interest" description="Disordered" evidence="1">
    <location>
        <begin position="298"/>
        <end position="341"/>
    </location>
</feature>
<dbReference type="AlphaFoldDB" id="A0A8B7P068"/>
<evidence type="ECO:0000313" key="3">
    <source>
        <dbReference type="Proteomes" id="UP000694843"/>
    </source>
</evidence>
<protein>
    <submittedName>
        <fullName evidence="4">Uncharacterized protein LOC108675007 isoform X1</fullName>
    </submittedName>
</protein>
<dbReference type="Proteomes" id="UP000694843">
    <property type="component" value="Unplaced"/>
</dbReference>
<reference evidence="4" key="1">
    <citation type="submission" date="2025-08" db="UniProtKB">
        <authorList>
            <consortium name="RefSeq"/>
        </authorList>
    </citation>
    <scope>IDENTIFICATION</scope>
    <source>
        <tissue evidence="4">Whole organism</tissue>
    </source>
</reference>
<dbReference type="InterPro" id="IPR031961">
    <property type="entry name" value="DUF4780"/>
</dbReference>
<feature type="region of interest" description="Disordered" evidence="1">
    <location>
        <begin position="395"/>
        <end position="439"/>
    </location>
</feature>
<organism evidence="3 4">
    <name type="scientific">Hyalella azteca</name>
    <name type="common">Amphipod</name>
    <dbReference type="NCBI Taxonomy" id="294128"/>
    <lineage>
        <taxon>Eukaryota</taxon>
        <taxon>Metazoa</taxon>
        <taxon>Ecdysozoa</taxon>
        <taxon>Arthropoda</taxon>
        <taxon>Crustacea</taxon>
        <taxon>Multicrustacea</taxon>
        <taxon>Malacostraca</taxon>
        <taxon>Eumalacostraca</taxon>
        <taxon>Peracarida</taxon>
        <taxon>Amphipoda</taxon>
        <taxon>Senticaudata</taxon>
        <taxon>Talitrida</taxon>
        <taxon>Talitroidea</taxon>
        <taxon>Hyalellidae</taxon>
        <taxon>Hyalella</taxon>
    </lineage>
</organism>
<dbReference type="KEGG" id="hazt:108675007"/>
<sequence>MMNDSLSSSFAAERQLDLLELSAGENLEGYSSVSVNGGQGNHDELSTLDDNKERLRKVLLKSKKSQSRQKKKALTRNLKSFSAAELQQSVADFARGAGVVNDAPCLWTSFVNDPLLQTNIHPEQKPLYDVKPELLLPTSNRTVHTDEISVCIMDAGNSSYRMSAHDLALINEGLEKLMYKDLTMTSKLKICNSFLSETKHVWVICMTQFTANWVILKVREIEASNGRKLCAHLVEDLTFMTSVTMLVPKECGFVDGYASLMRFLKIHNPSLCIGITAEIPLSVKSRLGARIEMPVNGNYSEVNNNPNVDQLGASPQDTDQENPGNSESLEQPVPPCIDSSELQVPRRARSITFYADDVWVQELQQLGHGPFLGLRRLQYVLGDRNMVRCSDQMLPQQQLPHNKANNFNKTSNSRAGAGRRNRKKRSNAATATAGRIGTDSVATIPQTTITTLTSSATTSIPSP</sequence>
<feature type="compositionally biased region" description="Basic residues" evidence="1">
    <location>
        <begin position="417"/>
        <end position="426"/>
    </location>
</feature>
<dbReference type="RefSeq" id="XP_018018486.1">
    <property type="nucleotide sequence ID" value="XM_018162997.2"/>
</dbReference>
<dbReference type="GeneID" id="108675007"/>
<proteinExistence type="predicted"/>